<dbReference type="InterPro" id="IPR004126">
    <property type="entry name" value="PLipase_A2_inh_N"/>
</dbReference>
<dbReference type="InterPro" id="IPR045860">
    <property type="entry name" value="Snake_toxin-like_sf"/>
</dbReference>
<dbReference type="Proteomes" id="UP001178461">
    <property type="component" value="Chromosome 8"/>
</dbReference>
<proteinExistence type="inferred from homology"/>
<feature type="domain" description="Phospholipase A2 inhibitor N-terminal" evidence="6">
    <location>
        <begin position="9"/>
        <end position="90"/>
    </location>
</feature>
<comment type="subcellular location">
    <subcellularLocation>
        <location evidence="1">Secreted</location>
    </subcellularLocation>
</comment>
<name>A0AA35P9V0_9SAUR</name>
<comment type="similarity">
    <text evidence="2">Belongs to the CNF-like-inhibitor family.</text>
</comment>
<keyword evidence="3" id="KW-0964">Secreted</keyword>
<reference evidence="7" key="1">
    <citation type="submission" date="2022-12" db="EMBL/GenBank/DDBJ databases">
        <authorList>
            <person name="Alioto T."/>
            <person name="Alioto T."/>
            <person name="Gomez Garrido J."/>
        </authorList>
    </citation>
    <scope>NUCLEOTIDE SEQUENCE</scope>
</reference>
<dbReference type="InterPro" id="IPR050918">
    <property type="entry name" value="CNF-like_PLA2_Inhibitor"/>
</dbReference>
<dbReference type="CDD" id="cd23588">
    <property type="entry name" value="TFP_LU_ECD_PLIG"/>
    <property type="match status" value="1"/>
</dbReference>
<evidence type="ECO:0000259" key="6">
    <source>
        <dbReference type="Pfam" id="PF02988"/>
    </source>
</evidence>
<evidence type="ECO:0000256" key="4">
    <source>
        <dbReference type="ARBA" id="ARBA00023005"/>
    </source>
</evidence>
<evidence type="ECO:0000256" key="2">
    <source>
        <dbReference type="ARBA" id="ARBA00006570"/>
    </source>
</evidence>
<accession>A0AA35P9V0</accession>
<sequence>MKVGGVALECEECSIFGNNCTGRKKPCSQYQDTCSVSVTSLNLTLEGQTAFTKSCFSSELCNKGPLIINMGSSGTSVTESRCCGGDACNTARPLKPRRNTTLNGKECSVCLPDGTECKPIKCAGDETKCLEISGTTNEKGQTITTTILKGCANELACKAMEMGDPLPLGMIQPDSSTKCTDGAASANPGSLGLLLPVLNALLLVKLLA</sequence>
<dbReference type="Gene3D" id="2.10.60.10">
    <property type="entry name" value="CD59"/>
    <property type="match status" value="2"/>
</dbReference>
<keyword evidence="8" id="KW-1185">Reference proteome</keyword>
<evidence type="ECO:0000256" key="5">
    <source>
        <dbReference type="ARBA" id="ARBA00023157"/>
    </source>
</evidence>
<dbReference type="GO" id="GO:0019834">
    <property type="term" value="F:phospholipase A2 inhibitor activity"/>
    <property type="evidence" value="ECO:0007669"/>
    <property type="project" value="UniProtKB-KW"/>
</dbReference>
<keyword evidence="4" id="KW-0593">Phospholipase A2 inhibitor</keyword>
<dbReference type="PANTHER" id="PTHR20914">
    <property type="entry name" value="LY6/PLAUR DOMAIN-CONTAINING PROTEIN 8"/>
    <property type="match status" value="1"/>
</dbReference>
<dbReference type="AlphaFoldDB" id="A0AA35P9V0"/>
<evidence type="ECO:0000256" key="1">
    <source>
        <dbReference type="ARBA" id="ARBA00004613"/>
    </source>
</evidence>
<protein>
    <submittedName>
        <fullName evidence="7">Phospholipase A2 inhibitor subunit gamma B-like</fullName>
    </submittedName>
</protein>
<dbReference type="GO" id="GO:0005576">
    <property type="term" value="C:extracellular region"/>
    <property type="evidence" value="ECO:0007669"/>
    <property type="project" value="UniProtKB-SubCell"/>
</dbReference>
<dbReference type="EMBL" id="OX395133">
    <property type="protein sequence ID" value="CAI5781106.1"/>
    <property type="molecule type" value="Genomic_DNA"/>
</dbReference>
<dbReference type="SUPFAM" id="SSF57302">
    <property type="entry name" value="Snake toxin-like"/>
    <property type="match status" value="2"/>
</dbReference>
<evidence type="ECO:0000256" key="3">
    <source>
        <dbReference type="ARBA" id="ARBA00022525"/>
    </source>
</evidence>
<gene>
    <name evidence="7" type="ORF">PODLI_1B009302</name>
</gene>
<organism evidence="7 8">
    <name type="scientific">Podarcis lilfordi</name>
    <name type="common">Lilford's wall lizard</name>
    <dbReference type="NCBI Taxonomy" id="74358"/>
    <lineage>
        <taxon>Eukaryota</taxon>
        <taxon>Metazoa</taxon>
        <taxon>Chordata</taxon>
        <taxon>Craniata</taxon>
        <taxon>Vertebrata</taxon>
        <taxon>Euteleostomi</taxon>
        <taxon>Lepidosauria</taxon>
        <taxon>Squamata</taxon>
        <taxon>Bifurcata</taxon>
        <taxon>Unidentata</taxon>
        <taxon>Episquamata</taxon>
        <taxon>Laterata</taxon>
        <taxon>Lacertibaenia</taxon>
        <taxon>Lacertidae</taxon>
        <taxon>Podarcis</taxon>
    </lineage>
</organism>
<keyword evidence="5" id="KW-1015">Disulfide bond</keyword>
<dbReference type="Pfam" id="PF02988">
    <property type="entry name" value="PLA2_inh"/>
    <property type="match status" value="1"/>
</dbReference>
<evidence type="ECO:0000313" key="8">
    <source>
        <dbReference type="Proteomes" id="UP001178461"/>
    </source>
</evidence>
<evidence type="ECO:0000313" key="7">
    <source>
        <dbReference type="EMBL" id="CAI5781106.1"/>
    </source>
</evidence>
<dbReference type="PANTHER" id="PTHR20914:SF30">
    <property type="entry name" value="LY6_PLAUR DOMAIN CONTAINING 9"/>
    <property type="match status" value="1"/>
</dbReference>